<dbReference type="PROSITE" id="PS50110">
    <property type="entry name" value="RESPONSE_REGULATORY"/>
    <property type="match status" value="1"/>
</dbReference>
<evidence type="ECO:0000256" key="2">
    <source>
        <dbReference type="PROSITE-ProRule" id="PRU00169"/>
    </source>
</evidence>
<evidence type="ECO:0000256" key="1">
    <source>
        <dbReference type="ARBA" id="ARBA00022553"/>
    </source>
</evidence>
<gene>
    <name evidence="4" type="ORF">COV24_01700</name>
</gene>
<feature type="domain" description="Response regulatory" evidence="3">
    <location>
        <begin position="3"/>
        <end position="119"/>
    </location>
</feature>
<organism evidence="4 5">
    <name type="scientific">candidate division WWE3 bacterium CG10_big_fil_rev_8_21_14_0_10_32_10</name>
    <dbReference type="NCBI Taxonomy" id="1975090"/>
    <lineage>
        <taxon>Bacteria</taxon>
        <taxon>Katanobacteria</taxon>
    </lineage>
</organism>
<keyword evidence="1 2" id="KW-0597">Phosphoprotein</keyword>
<protein>
    <recommendedName>
        <fullName evidence="3">Response regulatory domain-containing protein</fullName>
    </recommendedName>
</protein>
<dbReference type="CDD" id="cd00156">
    <property type="entry name" value="REC"/>
    <property type="match status" value="1"/>
</dbReference>
<reference evidence="4 5" key="1">
    <citation type="submission" date="2017-09" db="EMBL/GenBank/DDBJ databases">
        <title>Depth-based differentiation of microbial function through sediment-hosted aquifers and enrichment of novel symbionts in the deep terrestrial subsurface.</title>
        <authorList>
            <person name="Probst A.J."/>
            <person name="Ladd B."/>
            <person name="Jarett J.K."/>
            <person name="Geller-Mcgrath D.E."/>
            <person name="Sieber C.M."/>
            <person name="Emerson J.B."/>
            <person name="Anantharaman K."/>
            <person name="Thomas B.C."/>
            <person name="Malmstrom R."/>
            <person name="Stieglmeier M."/>
            <person name="Klingl A."/>
            <person name="Woyke T."/>
            <person name="Ryan C.M."/>
            <person name="Banfield J.F."/>
        </authorList>
    </citation>
    <scope>NUCLEOTIDE SEQUENCE [LARGE SCALE GENOMIC DNA]</scope>
    <source>
        <strain evidence="4">CG10_big_fil_rev_8_21_14_0_10_32_10</strain>
    </source>
</reference>
<dbReference type="InterPro" id="IPR050595">
    <property type="entry name" value="Bact_response_regulator"/>
</dbReference>
<dbReference type="InterPro" id="IPR001789">
    <property type="entry name" value="Sig_transdc_resp-reg_receiver"/>
</dbReference>
<dbReference type="Proteomes" id="UP000230214">
    <property type="component" value="Unassembled WGS sequence"/>
</dbReference>
<evidence type="ECO:0000259" key="3">
    <source>
        <dbReference type="PROSITE" id="PS50110"/>
    </source>
</evidence>
<proteinExistence type="predicted"/>
<dbReference type="PANTHER" id="PTHR44591:SF3">
    <property type="entry name" value="RESPONSE REGULATORY DOMAIN-CONTAINING PROTEIN"/>
    <property type="match status" value="1"/>
</dbReference>
<dbReference type="SUPFAM" id="SSF52172">
    <property type="entry name" value="CheY-like"/>
    <property type="match status" value="1"/>
</dbReference>
<name>A0A2H0RC56_UNCKA</name>
<comment type="caution">
    <text evidence="4">The sequence shown here is derived from an EMBL/GenBank/DDBJ whole genome shotgun (WGS) entry which is preliminary data.</text>
</comment>
<dbReference type="GO" id="GO:0000160">
    <property type="term" value="P:phosphorelay signal transduction system"/>
    <property type="evidence" value="ECO:0007669"/>
    <property type="project" value="InterPro"/>
</dbReference>
<dbReference type="EMBL" id="PCXU01000016">
    <property type="protein sequence ID" value="PIR43624.1"/>
    <property type="molecule type" value="Genomic_DNA"/>
</dbReference>
<dbReference type="Gene3D" id="3.40.50.2300">
    <property type="match status" value="1"/>
</dbReference>
<dbReference type="InterPro" id="IPR011006">
    <property type="entry name" value="CheY-like_superfamily"/>
</dbReference>
<sequence length="120" mass="13289">MAKVLIVEDDTSIANLYKTELDLRGHKVQVMDNGTGVIEKIVEFSPDLILLDIQLPDKDGLTILKEIKADPKAKDVKVIVVSNYSDDKNVEAALDLGALDFIPKFRVVPEELGEKVEKSL</sequence>
<dbReference type="SMART" id="SM00448">
    <property type="entry name" value="REC"/>
    <property type="match status" value="1"/>
</dbReference>
<evidence type="ECO:0000313" key="5">
    <source>
        <dbReference type="Proteomes" id="UP000230214"/>
    </source>
</evidence>
<dbReference type="Pfam" id="PF00072">
    <property type="entry name" value="Response_reg"/>
    <property type="match status" value="1"/>
</dbReference>
<feature type="modified residue" description="4-aspartylphosphate" evidence="2">
    <location>
        <position position="52"/>
    </location>
</feature>
<dbReference type="PANTHER" id="PTHR44591">
    <property type="entry name" value="STRESS RESPONSE REGULATOR PROTEIN 1"/>
    <property type="match status" value="1"/>
</dbReference>
<accession>A0A2H0RC56</accession>
<dbReference type="AlphaFoldDB" id="A0A2H0RC56"/>
<evidence type="ECO:0000313" key="4">
    <source>
        <dbReference type="EMBL" id="PIR43624.1"/>
    </source>
</evidence>